<dbReference type="Pfam" id="PF13614">
    <property type="entry name" value="AAA_31"/>
    <property type="match status" value="1"/>
</dbReference>
<evidence type="ECO:0000256" key="2">
    <source>
        <dbReference type="ARBA" id="ARBA00011903"/>
    </source>
</evidence>
<evidence type="ECO:0000313" key="10">
    <source>
        <dbReference type="EMBL" id="SDW16578.1"/>
    </source>
</evidence>
<gene>
    <name evidence="10" type="ORF">SAMN04489725_102243</name>
</gene>
<accession>A0A1H2RBJ7</accession>
<evidence type="ECO:0000256" key="6">
    <source>
        <dbReference type="ARBA" id="ARBA00022840"/>
    </source>
</evidence>
<dbReference type="PANTHER" id="PTHR32309">
    <property type="entry name" value="TYROSINE-PROTEIN KINASE"/>
    <property type="match status" value="1"/>
</dbReference>
<evidence type="ECO:0000256" key="3">
    <source>
        <dbReference type="ARBA" id="ARBA00022679"/>
    </source>
</evidence>
<dbReference type="EMBL" id="FNOJ01000002">
    <property type="protein sequence ID" value="SDW16578.1"/>
    <property type="molecule type" value="Genomic_DNA"/>
</dbReference>
<dbReference type="InterPro" id="IPR005702">
    <property type="entry name" value="Wzc-like_C"/>
</dbReference>
<evidence type="ECO:0000256" key="7">
    <source>
        <dbReference type="ARBA" id="ARBA00023137"/>
    </source>
</evidence>
<keyword evidence="11" id="KW-1185">Reference proteome</keyword>
<dbReference type="InterPro" id="IPR027417">
    <property type="entry name" value="P-loop_NTPase"/>
</dbReference>
<dbReference type="GO" id="GO:0042802">
    <property type="term" value="F:identical protein binding"/>
    <property type="evidence" value="ECO:0007669"/>
    <property type="project" value="UniProtKB-ARBA"/>
</dbReference>
<evidence type="ECO:0000313" key="11">
    <source>
        <dbReference type="Proteomes" id="UP000182589"/>
    </source>
</evidence>
<comment type="similarity">
    <text evidence="1">Belongs to the CpsD/CapB family.</text>
</comment>
<evidence type="ECO:0000259" key="9">
    <source>
        <dbReference type="Pfam" id="PF13614"/>
    </source>
</evidence>
<organism evidence="10 11">
    <name type="scientific">Alicyclobacillus hesperidum</name>
    <dbReference type="NCBI Taxonomy" id="89784"/>
    <lineage>
        <taxon>Bacteria</taxon>
        <taxon>Bacillati</taxon>
        <taxon>Bacillota</taxon>
        <taxon>Bacilli</taxon>
        <taxon>Bacillales</taxon>
        <taxon>Alicyclobacillaceae</taxon>
        <taxon>Alicyclobacillus</taxon>
    </lineage>
</organism>
<dbReference type="InterPro" id="IPR025669">
    <property type="entry name" value="AAA_dom"/>
</dbReference>
<keyword evidence="4" id="KW-0547">Nucleotide-binding</keyword>
<keyword evidence="7" id="KW-0829">Tyrosine-protein kinase</keyword>
<dbReference type="InterPro" id="IPR050445">
    <property type="entry name" value="Bact_polysacc_biosynth/exp"/>
</dbReference>
<dbReference type="SUPFAM" id="SSF52540">
    <property type="entry name" value="P-loop containing nucleoside triphosphate hydrolases"/>
    <property type="match status" value="1"/>
</dbReference>
<dbReference type="EC" id="2.7.10.2" evidence="2"/>
<dbReference type="FunFam" id="3.40.50.300:FF:000527">
    <property type="entry name" value="Tyrosine-protein kinase etk"/>
    <property type="match status" value="1"/>
</dbReference>
<dbReference type="Proteomes" id="UP000182589">
    <property type="component" value="Unassembled WGS sequence"/>
</dbReference>
<keyword evidence="5" id="KW-0418">Kinase</keyword>
<feature type="domain" description="AAA" evidence="9">
    <location>
        <begin position="41"/>
        <end position="184"/>
    </location>
</feature>
<dbReference type="GO" id="GO:0005524">
    <property type="term" value="F:ATP binding"/>
    <property type="evidence" value="ECO:0007669"/>
    <property type="project" value="UniProtKB-KW"/>
</dbReference>
<dbReference type="NCBIfam" id="TIGR01007">
    <property type="entry name" value="eps_fam"/>
    <property type="match status" value="1"/>
</dbReference>
<dbReference type="GO" id="GO:0005886">
    <property type="term" value="C:plasma membrane"/>
    <property type="evidence" value="ECO:0007669"/>
    <property type="project" value="TreeGrafter"/>
</dbReference>
<proteinExistence type="inferred from homology"/>
<name>A0A1H2RBJ7_9BACL</name>
<evidence type="ECO:0000256" key="1">
    <source>
        <dbReference type="ARBA" id="ARBA00007316"/>
    </source>
</evidence>
<keyword evidence="6" id="KW-0067">ATP-binding</keyword>
<keyword evidence="3" id="KW-0808">Transferase</keyword>
<evidence type="ECO:0000256" key="8">
    <source>
        <dbReference type="ARBA" id="ARBA00051245"/>
    </source>
</evidence>
<sequence>MASREDIQRPISLINPKSPLTESYRTLRTNIQFASVAEDTKVVLVTSTAPGEGKTSTSTNLAVVAAAANKKVLLIDADMRKPQVHQRFQVSNLIGLSTLLIKERSLQDCIVSSGAENLYLLTSGPIPPNPAEMLASRAFAELVDVLRSQFDMIVIDSPPVLSVSDTLALSHIADGVLFVVDSQKTHRLHAKRAVQALMQVEARILGVVLNRVKHNKKDSYYYSYYTAGTPVTS</sequence>
<reference evidence="11" key="1">
    <citation type="submission" date="2016-10" db="EMBL/GenBank/DDBJ databases">
        <authorList>
            <person name="Varghese N."/>
        </authorList>
    </citation>
    <scope>NUCLEOTIDE SEQUENCE [LARGE SCALE GENOMIC DNA]</scope>
    <source>
        <strain evidence="11">DSM 12489</strain>
    </source>
</reference>
<evidence type="ECO:0000256" key="5">
    <source>
        <dbReference type="ARBA" id="ARBA00022777"/>
    </source>
</evidence>
<dbReference type="STRING" id="89784.SAMN04489725_102243"/>
<evidence type="ECO:0000256" key="4">
    <source>
        <dbReference type="ARBA" id="ARBA00022741"/>
    </source>
</evidence>
<dbReference type="AlphaFoldDB" id="A0A1H2RBJ7"/>
<dbReference type="Gene3D" id="3.40.50.300">
    <property type="entry name" value="P-loop containing nucleotide triphosphate hydrolases"/>
    <property type="match status" value="1"/>
</dbReference>
<dbReference type="PANTHER" id="PTHR32309:SF13">
    <property type="entry name" value="FERRIC ENTEROBACTIN TRANSPORT PROTEIN FEPE"/>
    <property type="match status" value="1"/>
</dbReference>
<comment type="catalytic activity">
    <reaction evidence="8">
        <text>L-tyrosyl-[protein] + ATP = O-phospho-L-tyrosyl-[protein] + ADP + H(+)</text>
        <dbReference type="Rhea" id="RHEA:10596"/>
        <dbReference type="Rhea" id="RHEA-COMP:10136"/>
        <dbReference type="Rhea" id="RHEA-COMP:20101"/>
        <dbReference type="ChEBI" id="CHEBI:15378"/>
        <dbReference type="ChEBI" id="CHEBI:30616"/>
        <dbReference type="ChEBI" id="CHEBI:46858"/>
        <dbReference type="ChEBI" id="CHEBI:61978"/>
        <dbReference type="ChEBI" id="CHEBI:456216"/>
        <dbReference type="EC" id="2.7.10.2"/>
    </reaction>
</comment>
<dbReference type="CDD" id="cd05387">
    <property type="entry name" value="BY-kinase"/>
    <property type="match status" value="1"/>
</dbReference>
<dbReference type="GO" id="GO:0004715">
    <property type="term" value="F:non-membrane spanning protein tyrosine kinase activity"/>
    <property type="evidence" value="ECO:0007669"/>
    <property type="project" value="UniProtKB-EC"/>
</dbReference>
<protein>
    <recommendedName>
        <fullName evidence="2">non-specific protein-tyrosine kinase</fullName>
        <ecNumber evidence="2">2.7.10.2</ecNumber>
    </recommendedName>
</protein>